<keyword evidence="3" id="KW-0456">Lyase</keyword>
<evidence type="ECO:0000313" key="6">
    <source>
        <dbReference type="EMBL" id="TDE01017.1"/>
    </source>
</evidence>
<dbReference type="AlphaFoldDB" id="A0A4R5CNS4"/>
<organism evidence="6 7">
    <name type="scientific">Jiangella asiatica</name>
    <dbReference type="NCBI Taxonomy" id="2530372"/>
    <lineage>
        <taxon>Bacteria</taxon>
        <taxon>Bacillati</taxon>
        <taxon>Actinomycetota</taxon>
        <taxon>Actinomycetes</taxon>
        <taxon>Jiangellales</taxon>
        <taxon>Jiangellaceae</taxon>
        <taxon>Jiangella</taxon>
    </lineage>
</organism>
<dbReference type="CDD" id="cd00408">
    <property type="entry name" value="DHDPS-like"/>
    <property type="match status" value="1"/>
</dbReference>
<evidence type="ECO:0000313" key="7">
    <source>
        <dbReference type="Proteomes" id="UP000294739"/>
    </source>
</evidence>
<accession>A0A4R5CNS4</accession>
<feature type="compositionally biased region" description="Basic residues" evidence="5">
    <location>
        <begin position="1"/>
        <end position="12"/>
    </location>
</feature>
<comment type="caution">
    <text evidence="6">The sequence shown here is derived from an EMBL/GenBank/DDBJ whole genome shotgun (WGS) entry which is preliminary data.</text>
</comment>
<evidence type="ECO:0000256" key="1">
    <source>
        <dbReference type="ARBA" id="ARBA00004496"/>
    </source>
</evidence>
<dbReference type="OrthoDB" id="3175637at2"/>
<evidence type="ECO:0000256" key="5">
    <source>
        <dbReference type="SAM" id="MobiDB-lite"/>
    </source>
</evidence>
<protein>
    <submittedName>
        <fullName evidence="6">Dihydrodipicolinate synthase family protein</fullName>
    </submittedName>
</protein>
<dbReference type="SMART" id="SM01130">
    <property type="entry name" value="DHDPS"/>
    <property type="match status" value="1"/>
</dbReference>
<comment type="subcellular location">
    <subcellularLocation>
        <location evidence="1">Cytoplasm</location>
    </subcellularLocation>
</comment>
<dbReference type="GO" id="GO:0005737">
    <property type="term" value="C:cytoplasm"/>
    <property type="evidence" value="ECO:0007669"/>
    <property type="project" value="UniProtKB-SubCell"/>
</dbReference>
<dbReference type="EMBL" id="SMKZ01000044">
    <property type="protein sequence ID" value="TDE01017.1"/>
    <property type="molecule type" value="Genomic_DNA"/>
</dbReference>
<dbReference type="PANTHER" id="PTHR12128">
    <property type="entry name" value="DIHYDRODIPICOLINATE SYNTHASE"/>
    <property type="match status" value="1"/>
</dbReference>
<evidence type="ECO:0000256" key="3">
    <source>
        <dbReference type="ARBA" id="ARBA00023239"/>
    </source>
</evidence>
<dbReference type="Proteomes" id="UP000294739">
    <property type="component" value="Unassembled WGS sequence"/>
</dbReference>
<dbReference type="GO" id="GO:0016829">
    <property type="term" value="F:lyase activity"/>
    <property type="evidence" value="ECO:0007669"/>
    <property type="project" value="UniProtKB-KW"/>
</dbReference>
<name>A0A4R5CNS4_9ACTN</name>
<dbReference type="Pfam" id="PF00701">
    <property type="entry name" value="DHDPS"/>
    <property type="match status" value="1"/>
</dbReference>
<dbReference type="Gene3D" id="3.20.20.70">
    <property type="entry name" value="Aldolase class I"/>
    <property type="match status" value="1"/>
</dbReference>
<dbReference type="PANTHER" id="PTHR12128:SF21">
    <property type="entry name" value="N-ACETYLNEURAMINATE LYASE"/>
    <property type="match status" value="1"/>
</dbReference>
<dbReference type="InterPro" id="IPR013785">
    <property type="entry name" value="Aldolase_TIM"/>
</dbReference>
<evidence type="ECO:0000256" key="2">
    <source>
        <dbReference type="ARBA" id="ARBA00022490"/>
    </source>
</evidence>
<keyword evidence="2" id="KW-0963">Cytoplasm</keyword>
<feature type="region of interest" description="Disordered" evidence="5">
    <location>
        <begin position="1"/>
        <end position="75"/>
    </location>
</feature>
<dbReference type="InParanoid" id="A0A4R5CNS4"/>
<keyword evidence="4" id="KW-0119">Carbohydrate metabolism</keyword>
<feature type="compositionally biased region" description="Basic and acidic residues" evidence="5">
    <location>
        <begin position="13"/>
        <end position="22"/>
    </location>
</feature>
<feature type="compositionally biased region" description="Basic residues" evidence="5">
    <location>
        <begin position="29"/>
        <end position="43"/>
    </location>
</feature>
<dbReference type="InterPro" id="IPR002220">
    <property type="entry name" value="DapA-like"/>
</dbReference>
<sequence>MGRVRVRARARDRRGDAADQCRPRGPQQRVRHPLERRHGRVGCRRAAGGPRVRLPPALHRRGSHRGSDQELTGIPTPQRRAGAVHHEAEFWAATFTPFTEAGRLDLGTVPAYAKHLAARGVHGAFVAGTTGEFPAMSTREREDLLAAWAAHRPPGFGLAVQVGHTDLREAQRLAAHAAGHGVDLIASVAPYYGQADLDRTVAWLGEVSAAAPRTPFCLYHIPSRTGSTLNPAELVRAAAERIPTLAAVKFTDPDLFGFTTTREVSERVRVYYGCDELLPAALGFGADGFIGSLYNFLAPIAHAVVAATAAGDPAGADRLHRPFREVVVTARAHGGLAVIKELANALGPDTGPCRPPAGALGPSGRDAVDMLASRLREALDGIASGTDER</sequence>
<dbReference type="PRINTS" id="PR00146">
    <property type="entry name" value="DHPICSNTHASE"/>
</dbReference>
<gene>
    <name evidence="6" type="ORF">E1269_23810</name>
</gene>
<reference evidence="6 7" key="1">
    <citation type="submission" date="2019-03" db="EMBL/GenBank/DDBJ databases">
        <title>Draft genome sequences of novel Actinobacteria.</title>
        <authorList>
            <person name="Sahin N."/>
            <person name="Ay H."/>
            <person name="Saygin H."/>
        </authorList>
    </citation>
    <scope>NUCLEOTIDE SEQUENCE [LARGE SCALE GENOMIC DNA]</scope>
    <source>
        <strain evidence="6 7">5K138</strain>
    </source>
</reference>
<evidence type="ECO:0000256" key="4">
    <source>
        <dbReference type="ARBA" id="ARBA00023277"/>
    </source>
</evidence>
<proteinExistence type="predicted"/>
<dbReference type="SUPFAM" id="SSF51569">
    <property type="entry name" value="Aldolase"/>
    <property type="match status" value="1"/>
</dbReference>
<keyword evidence="7" id="KW-1185">Reference proteome</keyword>